<name>A0AAV1WW24_LUPLU</name>
<dbReference type="EMBL" id="CAXHTB010000010">
    <property type="protein sequence ID" value="CAL0313429.1"/>
    <property type="molecule type" value="Genomic_DNA"/>
</dbReference>
<sequence>MENGEKSIAKKGYDGVKVTLATTAFYSKNMQKSATYITFETISDEFDNGGIGVAKSLREHLDTFWQIG</sequence>
<evidence type="ECO:0000313" key="1">
    <source>
        <dbReference type="EMBL" id="CAL0313429.1"/>
    </source>
</evidence>
<gene>
    <name evidence="1" type="ORF">LLUT_LOCUS14489</name>
</gene>
<protein>
    <submittedName>
        <fullName evidence="1">Uncharacterized protein</fullName>
    </submittedName>
</protein>
<dbReference type="AlphaFoldDB" id="A0AAV1WW24"/>
<dbReference type="Proteomes" id="UP001497480">
    <property type="component" value="Unassembled WGS sequence"/>
</dbReference>
<comment type="caution">
    <text evidence="1">The sequence shown here is derived from an EMBL/GenBank/DDBJ whole genome shotgun (WGS) entry which is preliminary data.</text>
</comment>
<reference evidence="1 2" key="1">
    <citation type="submission" date="2024-03" db="EMBL/GenBank/DDBJ databases">
        <authorList>
            <person name="Martinez-Hernandez J."/>
        </authorList>
    </citation>
    <scope>NUCLEOTIDE SEQUENCE [LARGE SCALE GENOMIC DNA]</scope>
</reference>
<accession>A0AAV1WW24</accession>
<organism evidence="1 2">
    <name type="scientific">Lupinus luteus</name>
    <name type="common">European yellow lupine</name>
    <dbReference type="NCBI Taxonomy" id="3873"/>
    <lineage>
        <taxon>Eukaryota</taxon>
        <taxon>Viridiplantae</taxon>
        <taxon>Streptophyta</taxon>
        <taxon>Embryophyta</taxon>
        <taxon>Tracheophyta</taxon>
        <taxon>Spermatophyta</taxon>
        <taxon>Magnoliopsida</taxon>
        <taxon>eudicotyledons</taxon>
        <taxon>Gunneridae</taxon>
        <taxon>Pentapetalae</taxon>
        <taxon>rosids</taxon>
        <taxon>fabids</taxon>
        <taxon>Fabales</taxon>
        <taxon>Fabaceae</taxon>
        <taxon>Papilionoideae</taxon>
        <taxon>50 kb inversion clade</taxon>
        <taxon>genistoids sensu lato</taxon>
        <taxon>core genistoids</taxon>
        <taxon>Genisteae</taxon>
        <taxon>Lupinus</taxon>
    </lineage>
</organism>
<keyword evidence="2" id="KW-1185">Reference proteome</keyword>
<evidence type="ECO:0000313" key="2">
    <source>
        <dbReference type="Proteomes" id="UP001497480"/>
    </source>
</evidence>
<proteinExistence type="predicted"/>